<dbReference type="Proteomes" id="UP000017753">
    <property type="component" value="Chromosome"/>
</dbReference>
<gene>
    <name evidence="3" type="ORF">RPPX_16520</name>
</gene>
<sequence>MLFSKTRKIMALCQTLLAFWLDLYPCRGICPARLPDRETMNIPNFKKLFMPDISADAASLIHAIASATAVIAALIAASAMIIAHMTSDVKNQQAEVPVSRGAQAVTVVHESDVQARLEIEQLIEQNDALRAELERERAERLKLEASLKPRALTPQAHDAFKALAGELKAKTLAPVVLLNIHKDDKEAVRFAKEIAVALTKAGVQVQIKQLPLQKHNTGTQVVVYAGVGGDELEQAFKTADFASDIKRSGQSPRVKVDDGDAIAISAFISVYPRSEI</sequence>
<proteinExistence type="predicted"/>
<keyword evidence="2" id="KW-0812">Transmembrane</keyword>
<dbReference type="EMBL" id="CP009974">
    <property type="protein sequence ID" value="AJA14895.1"/>
    <property type="molecule type" value="Genomic_DNA"/>
</dbReference>
<evidence type="ECO:0000313" key="3">
    <source>
        <dbReference type="EMBL" id="AJA14895.1"/>
    </source>
</evidence>
<keyword evidence="2" id="KW-0472">Membrane</keyword>
<organism evidence="3 4">
    <name type="scientific">Pseudomonas putida S12</name>
    <dbReference type="NCBI Taxonomy" id="1215087"/>
    <lineage>
        <taxon>Bacteria</taxon>
        <taxon>Pseudomonadati</taxon>
        <taxon>Pseudomonadota</taxon>
        <taxon>Gammaproteobacteria</taxon>
        <taxon>Pseudomonadales</taxon>
        <taxon>Pseudomonadaceae</taxon>
        <taxon>Pseudomonas</taxon>
    </lineage>
</organism>
<name>A0AA34RWS2_PSEPU</name>
<feature type="transmembrane region" description="Helical" evidence="2">
    <location>
        <begin position="60"/>
        <end position="83"/>
    </location>
</feature>
<keyword evidence="1" id="KW-0175">Coiled coil</keyword>
<evidence type="ECO:0000313" key="4">
    <source>
        <dbReference type="Proteomes" id="UP000017753"/>
    </source>
</evidence>
<dbReference type="AlphaFoldDB" id="A0AA34RWS2"/>
<accession>A0AA34RWS2</accession>
<evidence type="ECO:0000256" key="1">
    <source>
        <dbReference type="SAM" id="Coils"/>
    </source>
</evidence>
<dbReference type="RefSeq" id="WP_019437200.1">
    <property type="nucleotide sequence ID" value="NZ_ALNR01000069.1"/>
</dbReference>
<reference evidence="3 4" key="1">
    <citation type="submission" date="2014-11" db="EMBL/GenBank/DDBJ databases">
        <title>Complete genome sequence of Pseudomonas putida S12 including megaplasmid pTTS12.</title>
        <authorList>
            <person name="Kuepper J."/>
            <person name="Ruijssenaars H.J."/>
            <person name="Blank L.M."/>
            <person name="de Winde J.H."/>
            <person name="Wierckx N."/>
        </authorList>
    </citation>
    <scope>NUCLEOTIDE SEQUENCE [LARGE SCALE GENOMIC DNA]</scope>
    <source>
        <strain evidence="3 4">S12</strain>
    </source>
</reference>
<protein>
    <submittedName>
        <fullName evidence="3">Uncharacterized protein</fullName>
    </submittedName>
</protein>
<reference evidence="3 4" key="2">
    <citation type="submission" date="2014-11" db="EMBL/GenBank/DDBJ databases">
        <title>Draft genome sequence of the solvent-tolerant Pseudomonas putida S12 including megaplasmid pTTS12.</title>
        <authorList>
            <person name="Wierckx N."/>
            <person name="Nijkamp J."/>
            <person name="Ballerstedt H."/>
            <person name="Siezen R.J."/>
            <person name="Wels M."/>
            <person name="de Ridder D."/>
            <person name="de Winde J.H."/>
            <person name="Ruijssenaars H.J."/>
        </authorList>
    </citation>
    <scope>NUCLEOTIDE SEQUENCE [LARGE SCALE GENOMIC DNA]</scope>
    <source>
        <strain evidence="3 4">S12</strain>
    </source>
</reference>
<feature type="coiled-coil region" evidence="1">
    <location>
        <begin position="112"/>
        <end position="146"/>
    </location>
</feature>
<evidence type="ECO:0000256" key="2">
    <source>
        <dbReference type="SAM" id="Phobius"/>
    </source>
</evidence>
<keyword evidence="2" id="KW-1133">Transmembrane helix</keyword>